<gene>
    <name evidence="8" type="ORF">J8273_5896</name>
</gene>
<accession>A0A8J6B9H3</accession>
<comment type="subcellular location">
    <subcellularLocation>
        <location evidence="1">Membrane</location>
        <topology evidence="1">Multi-pass membrane protein</topology>
    </subcellularLocation>
</comment>
<keyword evidence="9" id="KW-1185">Reference proteome</keyword>
<comment type="caution">
    <text evidence="8">The sequence shown here is derived from an EMBL/GenBank/DDBJ whole genome shotgun (WGS) entry which is preliminary data.</text>
</comment>
<dbReference type="Gene3D" id="1.10.287.70">
    <property type="match status" value="1"/>
</dbReference>
<feature type="transmembrane region" description="Helical" evidence="6">
    <location>
        <begin position="365"/>
        <end position="389"/>
    </location>
</feature>
<dbReference type="GO" id="GO:0030317">
    <property type="term" value="P:flagellated sperm motility"/>
    <property type="evidence" value="ECO:0007669"/>
    <property type="project" value="InterPro"/>
</dbReference>
<evidence type="ECO:0000256" key="6">
    <source>
        <dbReference type="SAM" id="Phobius"/>
    </source>
</evidence>
<dbReference type="AlphaFoldDB" id="A0A8J6B9H3"/>
<protein>
    <submittedName>
        <fullName evidence="8">Cation Channel Sperm Associated 2 CatSper2</fullName>
    </submittedName>
</protein>
<dbReference type="InterPro" id="IPR005821">
    <property type="entry name" value="Ion_trans_dom"/>
</dbReference>
<dbReference type="GO" id="GO:0005227">
    <property type="term" value="F:calcium-activated cation channel activity"/>
    <property type="evidence" value="ECO:0007669"/>
    <property type="project" value="InterPro"/>
</dbReference>
<evidence type="ECO:0000259" key="7">
    <source>
        <dbReference type="Pfam" id="PF00520"/>
    </source>
</evidence>
<dbReference type="GO" id="GO:0009566">
    <property type="term" value="P:fertilization"/>
    <property type="evidence" value="ECO:0007669"/>
    <property type="project" value="TreeGrafter"/>
</dbReference>
<evidence type="ECO:0000313" key="9">
    <source>
        <dbReference type="Proteomes" id="UP000717585"/>
    </source>
</evidence>
<evidence type="ECO:0000256" key="5">
    <source>
        <dbReference type="SAM" id="MobiDB-lite"/>
    </source>
</evidence>
<dbReference type="SUPFAM" id="SSF81324">
    <property type="entry name" value="Voltage-gated potassium channels"/>
    <property type="match status" value="1"/>
</dbReference>
<dbReference type="Pfam" id="PF00520">
    <property type="entry name" value="Ion_trans"/>
    <property type="match status" value="1"/>
</dbReference>
<sequence length="586" mass="67350">MSLRVPSFSKSTGNSLRGSMRGSMRGSARGSAVAQSGISMASTRAGDGTGKNKEVTVIKDLSTRSAFFRQQLVEEFRISDQFEWNSKDAPVYSTRDLMLDPEQYHTILRDAPTQLVKFKHFKRQKHTEEFDKRLTRVRNIYHMPVGVWAAWLTNTRVFRWWYMFLVIVSSLLVVLQSELDSSVYYLVQDGIRILDYLIVALFFFEIGLKWCDSFSAYWKDGWNVFDFLVTVIALPDILLYFSTLQFADSSYVMQVIGVIRLVRTIRPLRMVGRFSFLRIIMQTIIRATVNLLFIVVLLFILMYIMAIFGINLFSDYTNSNRSDLIYQYQFESLYEAVVTMFQIMTFDHWLALYMDIKKVVPTYVVIPYFMLWIWVGALIFRNIFVGIMVNHFQNIKRELQVQADIVKKARRIQKLQRQLKRRKMAKDKERHEGQQDGPANDQAIAPERADGASSATGHESDTAVSSLGNRAMSNLSDETLSVANSGHSRRISDLSSAVGSDASKARVEVIQSDPTAEVTGAELRQQLDNLGARRPDTTWPRDTLFRYLRAMDNLMENQREFQELELLCAMALHQLHDTATFARGGI</sequence>
<feature type="region of interest" description="Disordered" evidence="5">
    <location>
        <begin position="1"/>
        <end position="51"/>
    </location>
</feature>
<feature type="transmembrane region" description="Helical" evidence="6">
    <location>
        <begin position="289"/>
        <end position="313"/>
    </location>
</feature>
<feature type="transmembrane region" description="Helical" evidence="6">
    <location>
        <begin position="191"/>
        <end position="211"/>
    </location>
</feature>
<organism evidence="8 9">
    <name type="scientific">Carpediemonas membranifera</name>
    <dbReference type="NCBI Taxonomy" id="201153"/>
    <lineage>
        <taxon>Eukaryota</taxon>
        <taxon>Metamonada</taxon>
        <taxon>Carpediemonas-like organisms</taxon>
        <taxon>Carpediemonas</taxon>
    </lineage>
</organism>
<dbReference type="GO" id="GO:0036128">
    <property type="term" value="C:CatSper complex"/>
    <property type="evidence" value="ECO:0007669"/>
    <property type="project" value="InterPro"/>
</dbReference>
<feature type="compositionally biased region" description="Polar residues" evidence="5">
    <location>
        <begin position="453"/>
        <end position="463"/>
    </location>
</feature>
<evidence type="ECO:0000256" key="2">
    <source>
        <dbReference type="ARBA" id="ARBA00022692"/>
    </source>
</evidence>
<dbReference type="GO" id="GO:0048240">
    <property type="term" value="P:sperm capacitation"/>
    <property type="evidence" value="ECO:0007669"/>
    <property type="project" value="TreeGrafter"/>
</dbReference>
<dbReference type="PANTHER" id="PTHR46923">
    <property type="entry name" value="CATION CHANNEL SPERM-ASSOCIATED PROTEIN 2"/>
    <property type="match status" value="1"/>
</dbReference>
<dbReference type="Gene3D" id="1.20.120.350">
    <property type="entry name" value="Voltage-gated potassium channels. Chain C"/>
    <property type="match status" value="1"/>
</dbReference>
<dbReference type="EMBL" id="JAHDYR010000033">
    <property type="protein sequence ID" value="KAG9392757.1"/>
    <property type="molecule type" value="Genomic_DNA"/>
</dbReference>
<feature type="compositionally biased region" description="Polar residues" evidence="5">
    <location>
        <begin position="33"/>
        <end position="42"/>
    </location>
</feature>
<evidence type="ECO:0000256" key="1">
    <source>
        <dbReference type="ARBA" id="ARBA00004141"/>
    </source>
</evidence>
<proteinExistence type="predicted"/>
<keyword evidence="3 6" id="KW-1133">Transmembrane helix</keyword>
<feature type="region of interest" description="Disordered" evidence="5">
    <location>
        <begin position="484"/>
        <end position="506"/>
    </location>
</feature>
<feature type="domain" description="Ion transport" evidence="7">
    <location>
        <begin position="156"/>
        <end position="398"/>
    </location>
</feature>
<keyword evidence="2 6" id="KW-0812">Transmembrane</keyword>
<feature type="transmembrane region" description="Helical" evidence="6">
    <location>
        <begin position="160"/>
        <end position="179"/>
    </location>
</feature>
<evidence type="ECO:0000256" key="3">
    <source>
        <dbReference type="ARBA" id="ARBA00022989"/>
    </source>
</evidence>
<feature type="transmembrane region" description="Helical" evidence="6">
    <location>
        <begin position="223"/>
        <end position="243"/>
    </location>
</feature>
<dbReference type="PANTHER" id="PTHR46923:SF1">
    <property type="entry name" value="CATION CHANNEL SPERM-ASSOCIATED PROTEIN 2"/>
    <property type="match status" value="1"/>
</dbReference>
<dbReference type="InterPro" id="IPR027359">
    <property type="entry name" value="Volt_channel_dom_sf"/>
</dbReference>
<feature type="compositionally biased region" description="Polar residues" evidence="5">
    <location>
        <begin position="8"/>
        <end position="17"/>
    </location>
</feature>
<reference evidence="8" key="1">
    <citation type="submission" date="2021-05" db="EMBL/GenBank/DDBJ databases">
        <title>A free-living protist that lacks canonical eukaryotic 1 DNA replication and segregation systems.</title>
        <authorList>
            <person name="Salas-Leiva D.E."/>
            <person name="Tromer E.C."/>
            <person name="Curtis B.A."/>
            <person name="Jerlstrom-Hultqvist J."/>
            <person name="Kolisko M."/>
            <person name="Yi Z."/>
            <person name="Salas-Leiva J.S."/>
            <person name="Gallot-Lavallee L."/>
            <person name="Kops G.J.P.L."/>
            <person name="Archibald J.M."/>
            <person name="Simpson A.G.B."/>
            <person name="Roger A.J."/>
        </authorList>
    </citation>
    <scope>NUCLEOTIDE SEQUENCE</scope>
    <source>
        <strain evidence="8">BICM</strain>
    </source>
</reference>
<evidence type="ECO:0000256" key="4">
    <source>
        <dbReference type="ARBA" id="ARBA00023136"/>
    </source>
</evidence>
<dbReference type="InterPro" id="IPR028747">
    <property type="entry name" value="CatSper2"/>
</dbReference>
<name>A0A8J6B9H3_9EUKA</name>
<evidence type="ECO:0000313" key="8">
    <source>
        <dbReference type="EMBL" id="KAG9392757.1"/>
    </source>
</evidence>
<dbReference type="OrthoDB" id="416585at2759"/>
<keyword evidence="4 6" id="KW-0472">Membrane</keyword>
<feature type="region of interest" description="Disordered" evidence="5">
    <location>
        <begin position="420"/>
        <end position="463"/>
    </location>
</feature>
<dbReference type="Proteomes" id="UP000717585">
    <property type="component" value="Unassembled WGS sequence"/>
</dbReference>